<feature type="domain" description="RsdA/BaiN/AoA(So)-like insert" evidence="5">
    <location>
        <begin position="200"/>
        <end position="351"/>
    </location>
</feature>
<evidence type="ECO:0000256" key="3">
    <source>
        <dbReference type="ARBA" id="ARBA00022827"/>
    </source>
</evidence>
<sequence>MAQQQQKTVAIIGAGAAGLMAAERLSDIRPYLEITLYDAMPSPARKILMAGKSGLNISHTIGLKNPDRFAKNYGDAADWMAPMLADFGTKQVVSWMEGLRQFTYTGSSGRIFPKVMKASPLLRALMHRLDGRGVKLVTRHRWKGWNEQDQLLFDTPDGEAAIKADATLLALGGPSWPRLGTDGAFLPVLADKGIAVSPYRPANCGFDVDWPEEFVQEWAGHPIKSVNLSFGDQTVQGDFVITRHGIEGGAVYALSAQLRDAIEENGEAMLQVDLRPHHGHDDLLAKINQPRGKQTLANHLRKSLHLRGVKSALLKACTDKAVMTDSNKLAATLKALPIRLVRPRPLEEAISTAGGVALSELNDGLMVKQKPGLFIAGEMLDWEAPTGGYLLTACLSQGYRAAGGIAKYTLI</sequence>
<dbReference type="Gene3D" id="1.10.8.260">
    <property type="entry name" value="HI0933 insert domain-like"/>
    <property type="match status" value="1"/>
</dbReference>
<dbReference type="InterPro" id="IPR055178">
    <property type="entry name" value="RsdA/BaiN/AoA(So)-like_dom"/>
</dbReference>
<name>A0A2N5XR83_9HYPH</name>
<dbReference type="Pfam" id="PF22780">
    <property type="entry name" value="HI0933_like_1st"/>
    <property type="match status" value="1"/>
</dbReference>
<proteinExistence type="predicted"/>
<dbReference type="Pfam" id="PF03486">
    <property type="entry name" value="HI0933_like"/>
    <property type="match status" value="1"/>
</dbReference>
<evidence type="ECO:0000256" key="2">
    <source>
        <dbReference type="ARBA" id="ARBA00022630"/>
    </source>
</evidence>
<keyword evidence="7" id="KW-1185">Reference proteome</keyword>
<protein>
    <submittedName>
        <fullName evidence="6">Aminoacetone oxidase family FAD-binding enzyme</fullName>
    </submittedName>
</protein>
<keyword evidence="2" id="KW-0285">Flavoprotein</keyword>
<dbReference type="NCBIfam" id="TIGR00275">
    <property type="entry name" value="aminoacetone oxidase family FAD-binding enzyme"/>
    <property type="match status" value="1"/>
</dbReference>
<keyword evidence="3" id="KW-0274">FAD</keyword>
<dbReference type="InterPro" id="IPR036188">
    <property type="entry name" value="FAD/NAD-bd_sf"/>
</dbReference>
<evidence type="ECO:0000256" key="1">
    <source>
        <dbReference type="ARBA" id="ARBA00001974"/>
    </source>
</evidence>
<evidence type="ECO:0000259" key="5">
    <source>
        <dbReference type="Pfam" id="PF22780"/>
    </source>
</evidence>
<dbReference type="EMBL" id="PKUQ01000022">
    <property type="protein sequence ID" value="PLW77032.1"/>
    <property type="molecule type" value="Genomic_DNA"/>
</dbReference>
<dbReference type="AlphaFoldDB" id="A0A2N5XR83"/>
<comment type="cofactor">
    <cofactor evidence="1">
        <name>FAD</name>
        <dbReference type="ChEBI" id="CHEBI:57692"/>
    </cofactor>
</comment>
<evidence type="ECO:0000313" key="6">
    <source>
        <dbReference type="EMBL" id="PLW77032.1"/>
    </source>
</evidence>
<dbReference type="PANTHER" id="PTHR42887">
    <property type="entry name" value="OS12G0638800 PROTEIN"/>
    <property type="match status" value="1"/>
</dbReference>
<dbReference type="PANTHER" id="PTHR42887:SF1">
    <property type="entry name" value="BLR3961 PROTEIN"/>
    <property type="match status" value="1"/>
</dbReference>
<evidence type="ECO:0000313" key="7">
    <source>
        <dbReference type="Proteomes" id="UP000234881"/>
    </source>
</evidence>
<dbReference type="InterPro" id="IPR023166">
    <property type="entry name" value="BaiN-like_dom_sf"/>
</dbReference>
<reference evidence="6 7" key="1">
    <citation type="submission" date="2018-01" db="EMBL/GenBank/DDBJ databases">
        <title>The draft genome sequence of Cohaesibacter sp. H1304.</title>
        <authorList>
            <person name="Wang N.-N."/>
            <person name="Du Z.-J."/>
        </authorList>
    </citation>
    <scope>NUCLEOTIDE SEQUENCE [LARGE SCALE GENOMIC DNA]</scope>
    <source>
        <strain evidence="6 7">H1304</strain>
    </source>
</reference>
<dbReference type="SUPFAM" id="SSF51905">
    <property type="entry name" value="FAD/NAD(P)-binding domain"/>
    <property type="match status" value="1"/>
</dbReference>
<organism evidence="6 7">
    <name type="scientific">Cohaesibacter celericrescens</name>
    <dbReference type="NCBI Taxonomy" id="2067669"/>
    <lineage>
        <taxon>Bacteria</taxon>
        <taxon>Pseudomonadati</taxon>
        <taxon>Pseudomonadota</taxon>
        <taxon>Alphaproteobacteria</taxon>
        <taxon>Hyphomicrobiales</taxon>
        <taxon>Cohaesibacteraceae</taxon>
    </lineage>
</organism>
<dbReference type="Gene3D" id="3.50.50.60">
    <property type="entry name" value="FAD/NAD(P)-binding domain"/>
    <property type="match status" value="1"/>
</dbReference>
<dbReference type="InterPro" id="IPR022460">
    <property type="entry name" value="Flavoprotein_PP4765"/>
</dbReference>
<dbReference type="Proteomes" id="UP000234881">
    <property type="component" value="Unassembled WGS sequence"/>
</dbReference>
<evidence type="ECO:0000259" key="4">
    <source>
        <dbReference type="Pfam" id="PF03486"/>
    </source>
</evidence>
<dbReference type="OrthoDB" id="5288829at2"/>
<accession>A0A2N5XR83</accession>
<dbReference type="SUPFAM" id="SSF160996">
    <property type="entry name" value="HI0933 insert domain-like"/>
    <property type="match status" value="1"/>
</dbReference>
<dbReference type="NCBIfam" id="TIGR03862">
    <property type="entry name" value="flavo_PP4765"/>
    <property type="match status" value="1"/>
</dbReference>
<dbReference type="Gene3D" id="2.40.30.10">
    <property type="entry name" value="Translation factors"/>
    <property type="match status" value="1"/>
</dbReference>
<dbReference type="RefSeq" id="WP_101534322.1">
    <property type="nucleotide sequence ID" value="NZ_JBFHIU010000049.1"/>
</dbReference>
<dbReference type="InterPro" id="IPR057661">
    <property type="entry name" value="RsdA/BaiN/AoA(So)_Rossmann"/>
</dbReference>
<gene>
    <name evidence="6" type="ORF">C0081_13395</name>
</gene>
<comment type="caution">
    <text evidence="6">The sequence shown here is derived from an EMBL/GenBank/DDBJ whole genome shotgun (WGS) entry which is preliminary data.</text>
</comment>
<feature type="domain" description="RsdA/BaiN/AoA(So)-like Rossmann fold-like" evidence="4">
    <location>
        <begin position="8"/>
        <end position="402"/>
    </location>
</feature>
<dbReference type="InterPro" id="IPR004792">
    <property type="entry name" value="BaiN-like"/>
</dbReference>